<sequence>MLPEPPAERLRAVLSQLVVGGEEERLQLLDLGWGSLVGVKESLERERAVLPELEEPPQPKPLRRQPAFIVALSATAAALVTFVAIVVVQLVVQAPTRVEAVHLTDLGDNLLLQWDGPDVPYAVAMTGGDIDGAVDLSAMIKGGREVWVPKRTAAVSTDACFVVLDRAVSEREQLVSDTERLAEAGGARICVSEAERG</sequence>
<evidence type="ECO:0000313" key="2">
    <source>
        <dbReference type="EMBL" id="ROR82236.1"/>
    </source>
</evidence>
<protein>
    <submittedName>
        <fullName evidence="2">Uncharacterized protein</fullName>
    </submittedName>
</protein>
<dbReference type="Proteomes" id="UP000266915">
    <property type="component" value="Unassembled WGS sequence"/>
</dbReference>
<keyword evidence="1" id="KW-0472">Membrane</keyword>
<reference evidence="2 3" key="1">
    <citation type="submission" date="2018-11" db="EMBL/GenBank/DDBJ databases">
        <title>Sequencing the genomes of 1000 actinobacteria strains.</title>
        <authorList>
            <person name="Klenk H.-P."/>
        </authorList>
    </citation>
    <scope>NUCLEOTIDE SEQUENCE [LARGE SCALE GENOMIC DNA]</scope>
    <source>
        <strain evidence="2 3">DSM 14012</strain>
    </source>
</reference>
<feature type="transmembrane region" description="Helical" evidence="1">
    <location>
        <begin position="67"/>
        <end position="92"/>
    </location>
</feature>
<proteinExistence type="predicted"/>
<keyword evidence="3" id="KW-1185">Reference proteome</keyword>
<name>A0A3N2C400_9MICO</name>
<keyword evidence="1" id="KW-1133">Transmembrane helix</keyword>
<gene>
    <name evidence="2" type="ORF">EDD42_2324</name>
</gene>
<dbReference type="AlphaFoldDB" id="A0A3N2C400"/>
<comment type="caution">
    <text evidence="2">The sequence shown here is derived from an EMBL/GenBank/DDBJ whole genome shotgun (WGS) entry which is preliminary data.</text>
</comment>
<evidence type="ECO:0000256" key="1">
    <source>
        <dbReference type="SAM" id="Phobius"/>
    </source>
</evidence>
<dbReference type="EMBL" id="RKHL01000001">
    <property type="protein sequence ID" value="ROR82236.1"/>
    <property type="molecule type" value="Genomic_DNA"/>
</dbReference>
<keyword evidence="1" id="KW-0812">Transmembrane</keyword>
<evidence type="ECO:0000313" key="3">
    <source>
        <dbReference type="Proteomes" id="UP000266915"/>
    </source>
</evidence>
<organism evidence="2 3">
    <name type="scientific">Plantibacter flavus</name>
    <dbReference type="NCBI Taxonomy" id="150123"/>
    <lineage>
        <taxon>Bacteria</taxon>
        <taxon>Bacillati</taxon>
        <taxon>Actinomycetota</taxon>
        <taxon>Actinomycetes</taxon>
        <taxon>Micrococcales</taxon>
        <taxon>Microbacteriaceae</taxon>
        <taxon>Plantibacter</taxon>
    </lineage>
</organism>
<accession>A0A3N2C400</accession>